<sequence>MPKTPRTPTSSFHAPYDQPSSPLEDCKPTLDSAKSPKKTKSTSGELSSRRPWTNDEFLQLFEHVIQTLAPFLRSAIETRRGR</sequence>
<proteinExistence type="predicted"/>
<keyword evidence="3" id="KW-1185">Reference proteome</keyword>
<accession>A0A1B9IVG0</accession>
<evidence type="ECO:0000256" key="1">
    <source>
        <dbReference type="SAM" id="MobiDB-lite"/>
    </source>
</evidence>
<evidence type="ECO:0000313" key="3">
    <source>
        <dbReference type="Proteomes" id="UP000092583"/>
    </source>
</evidence>
<dbReference type="AlphaFoldDB" id="A0A1B9IVG0"/>
<reference evidence="2 3" key="1">
    <citation type="submission" date="2013-07" db="EMBL/GenBank/DDBJ databases">
        <title>The Genome Sequence of Kwoniella mangroviensis CBS10435.</title>
        <authorList>
            <consortium name="The Broad Institute Genome Sequencing Platform"/>
            <person name="Cuomo C."/>
            <person name="Litvintseva A."/>
            <person name="Chen Y."/>
            <person name="Heitman J."/>
            <person name="Sun S."/>
            <person name="Springer D."/>
            <person name="Dromer F."/>
            <person name="Young S.K."/>
            <person name="Zeng Q."/>
            <person name="Gargeya S."/>
            <person name="Fitzgerald M."/>
            <person name="Abouelleil A."/>
            <person name="Alvarado L."/>
            <person name="Berlin A.M."/>
            <person name="Chapman S.B."/>
            <person name="Dewar J."/>
            <person name="Goldberg J."/>
            <person name="Griggs A."/>
            <person name="Gujja S."/>
            <person name="Hansen M."/>
            <person name="Howarth C."/>
            <person name="Imamovic A."/>
            <person name="Larimer J."/>
            <person name="McCowan C."/>
            <person name="Murphy C."/>
            <person name="Pearson M."/>
            <person name="Priest M."/>
            <person name="Roberts A."/>
            <person name="Saif S."/>
            <person name="Shea T."/>
            <person name="Sykes S."/>
            <person name="Wortman J."/>
            <person name="Nusbaum C."/>
            <person name="Birren B."/>
        </authorList>
    </citation>
    <scope>NUCLEOTIDE SEQUENCE [LARGE SCALE GENOMIC DNA]</scope>
    <source>
        <strain evidence="2 3">CBS 10435</strain>
    </source>
</reference>
<protein>
    <submittedName>
        <fullName evidence="2">Uncharacterized protein</fullName>
    </submittedName>
</protein>
<evidence type="ECO:0000313" key="2">
    <source>
        <dbReference type="EMBL" id="OCF59507.1"/>
    </source>
</evidence>
<dbReference type="Proteomes" id="UP000092583">
    <property type="component" value="Unassembled WGS sequence"/>
</dbReference>
<name>A0A1B9IVG0_9TREE</name>
<gene>
    <name evidence="2" type="ORF">L486_02174</name>
</gene>
<feature type="compositionally biased region" description="Polar residues" evidence="1">
    <location>
        <begin position="1"/>
        <end position="12"/>
    </location>
</feature>
<feature type="region of interest" description="Disordered" evidence="1">
    <location>
        <begin position="1"/>
        <end position="51"/>
    </location>
</feature>
<reference evidence="3" key="2">
    <citation type="submission" date="2013-12" db="EMBL/GenBank/DDBJ databases">
        <title>Evolution of pathogenesis and genome organization in the Tremellales.</title>
        <authorList>
            <person name="Cuomo C."/>
            <person name="Litvintseva A."/>
            <person name="Heitman J."/>
            <person name="Chen Y."/>
            <person name="Sun S."/>
            <person name="Springer D."/>
            <person name="Dromer F."/>
            <person name="Young S."/>
            <person name="Zeng Q."/>
            <person name="Chapman S."/>
            <person name="Gujja S."/>
            <person name="Saif S."/>
            <person name="Birren B."/>
        </authorList>
    </citation>
    <scope>NUCLEOTIDE SEQUENCE [LARGE SCALE GENOMIC DNA]</scope>
    <source>
        <strain evidence="3">CBS 10435</strain>
    </source>
</reference>
<organism evidence="2 3">
    <name type="scientific">Kwoniella mangroviensis CBS 10435</name>
    <dbReference type="NCBI Taxonomy" id="1331196"/>
    <lineage>
        <taxon>Eukaryota</taxon>
        <taxon>Fungi</taxon>
        <taxon>Dikarya</taxon>
        <taxon>Basidiomycota</taxon>
        <taxon>Agaricomycotina</taxon>
        <taxon>Tremellomycetes</taxon>
        <taxon>Tremellales</taxon>
        <taxon>Cryptococcaceae</taxon>
        <taxon>Kwoniella</taxon>
    </lineage>
</organism>
<dbReference type="OrthoDB" id="2563604at2759"/>
<dbReference type="EMBL" id="KI669460">
    <property type="protein sequence ID" value="OCF59507.1"/>
    <property type="molecule type" value="Genomic_DNA"/>
</dbReference>